<organism evidence="1 2">
    <name type="scientific">Dryococelus australis</name>
    <dbReference type="NCBI Taxonomy" id="614101"/>
    <lineage>
        <taxon>Eukaryota</taxon>
        <taxon>Metazoa</taxon>
        <taxon>Ecdysozoa</taxon>
        <taxon>Arthropoda</taxon>
        <taxon>Hexapoda</taxon>
        <taxon>Insecta</taxon>
        <taxon>Pterygota</taxon>
        <taxon>Neoptera</taxon>
        <taxon>Polyneoptera</taxon>
        <taxon>Phasmatodea</taxon>
        <taxon>Verophasmatodea</taxon>
        <taxon>Anareolatae</taxon>
        <taxon>Phasmatidae</taxon>
        <taxon>Eurycanthinae</taxon>
        <taxon>Dryococelus</taxon>
    </lineage>
</organism>
<name>A0ABQ9HT26_9NEOP</name>
<comment type="caution">
    <text evidence="1">The sequence shown here is derived from an EMBL/GenBank/DDBJ whole genome shotgun (WGS) entry which is preliminary data.</text>
</comment>
<gene>
    <name evidence="1" type="ORF">PR048_013754</name>
</gene>
<proteinExistence type="predicted"/>
<dbReference type="Proteomes" id="UP001159363">
    <property type="component" value="Chromosome X"/>
</dbReference>
<protein>
    <submittedName>
        <fullName evidence="1">Uncharacterized protein</fullName>
    </submittedName>
</protein>
<reference evidence="1 2" key="1">
    <citation type="submission" date="2023-02" db="EMBL/GenBank/DDBJ databases">
        <title>LHISI_Scaffold_Assembly.</title>
        <authorList>
            <person name="Stuart O.P."/>
            <person name="Cleave R."/>
            <person name="Magrath M.J.L."/>
            <person name="Mikheyev A.S."/>
        </authorList>
    </citation>
    <scope>NUCLEOTIDE SEQUENCE [LARGE SCALE GENOMIC DNA]</scope>
    <source>
        <strain evidence="1">Daus_M_001</strain>
        <tissue evidence="1">Leg muscle</tissue>
    </source>
</reference>
<keyword evidence="2" id="KW-1185">Reference proteome</keyword>
<evidence type="ECO:0000313" key="2">
    <source>
        <dbReference type="Proteomes" id="UP001159363"/>
    </source>
</evidence>
<dbReference type="EMBL" id="JARBHB010000004">
    <property type="protein sequence ID" value="KAJ8887538.1"/>
    <property type="molecule type" value="Genomic_DNA"/>
</dbReference>
<evidence type="ECO:0000313" key="1">
    <source>
        <dbReference type="EMBL" id="KAJ8887538.1"/>
    </source>
</evidence>
<sequence>MSSESRCLLRILIKYATHYSSLLVYIQRVSDVISTYIISPPTMEQELCWAWMTSISGFATS</sequence>
<accession>A0ABQ9HT26</accession>